<accession>A0A150WTI9</accession>
<keyword evidence="18" id="KW-1185">Reference proteome</keyword>
<dbReference type="CDD" id="cd18803">
    <property type="entry name" value="SF2_C_secA"/>
    <property type="match status" value="1"/>
</dbReference>
<dbReference type="FunFam" id="3.90.1440.10:FF:000001">
    <property type="entry name" value="Preprotein translocase subunit SecA"/>
    <property type="match status" value="1"/>
</dbReference>
<dbReference type="InterPro" id="IPR036266">
    <property type="entry name" value="SecA_Wing/Scaffold_sf"/>
</dbReference>
<keyword evidence="2 11" id="KW-0813">Transport</keyword>
<dbReference type="InterPro" id="IPR014001">
    <property type="entry name" value="Helicase_ATP-bd"/>
</dbReference>
<dbReference type="InterPro" id="IPR036670">
    <property type="entry name" value="SecA_X-link_sf"/>
</dbReference>
<dbReference type="AlphaFoldDB" id="A0A150WTI9"/>
<dbReference type="EMBL" id="LUKE01000001">
    <property type="protein sequence ID" value="KYG67515.1"/>
    <property type="molecule type" value="Genomic_DNA"/>
</dbReference>
<dbReference type="InterPro" id="IPR000185">
    <property type="entry name" value="SecA"/>
</dbReference>
<dbReference type="SUPFAM" id="SSF81886">
    <property type="entry name" value="Helical scaffold and wing domains of SecA"/>
    <property type="match status" value="1"/>
</dbReference>
<evidence type="ECO:0000256" key="2">
    <source>
        <dbReference type="ARBA" id="ARBA00022448"/>
    </source>
</evidence>
<keyword evidence="9 11" id="KW-0811">Translocation</keyword>
<dbReference type="SUPFAM" id="SSF81767">
    <property type="entry name" value="Pre-protein crosslinking domain of SecA"/>
    <property type="match status" value="1"/>
</dbReference>
<dbReference type="PROSITE" id="PS01312">
    <property type="entry name" value="SECA"/>
    <property type="match status" value="1"/>
</dbReference>
<comment type="subunit">
    <text evidence="11">Monomer and homodimer. Part of the essential Sec protein translocation apparatus which comprises SecA, SecYEG and auxiliary proteins SecDF. Other proteins may also be involved.</text>
</comment>
<keyword evidence="5 11" id="KW-0547">Nucleotide-binding</keyword>
<dbReference type="GO" id="GO:0043952">
    <property type="term" value="P:protein transport by the Sec complex"/>
    <property type="evidence" value="ECO:0007669"/>
    <property type="project" value="UniProtKB-ARBA"/>
</dbReference>
<dbReference type="PANTHER" id="PTHR30612:SF0">
    <property type="entry name" value="CHLOROPLAST PROTEIN-TRANSPORTING ATPASE"/>
    <property type="match status" value="1"/>
</dbReference>
<dbReference type="GO" id="GO:0006605">
    <property type="term" value="P:protein targeting"/>
    <property type="evidence" value="ECO:0007669"/>
    <property type="project" value="UniProtKB-UniRule"/>
</dbReference>
<evidence type="ECO:0000256" key="3">
    <source>
        <dbReference type="ARBA" id="ARBA00022475"/>
    </source>
</evidence>
<proteinExistence type="inferred from homology"/>
<keyword evidence="10 11" id="KW-0472">Membrane</keyword>
<dbReference type="PROSITE" id="PS51192">
    <property type="entry name" value="HELICASE_ATP_BIND_1"/>
    <property type="match status" value="1"/>
</dbReference>
<evidence type="ECO:0000256" key="12">
    <source>
        <dbReference type="RuleBase" id="RU003874"/>
    </source>
</evidence>
<dbReference type="FunFam" id="3.40.50.300:FF:000113">
    <property type="entry name" value="Preprotein translocase subunit SecA"/>
    <property type="match status" value="1"/>
</dbReference>
<dbReference type="GO" id="GO:0065002">
    <property type="term" value="P:intracellular protein transmembrane transport"/>
    <property type="evidence" value="ECO:0007669"/>
    <property type="project" value="UniProtKB-UniRule"/>
</dbReference>
<dbReference type="SMART" id="SM00957">
    <property type="entry name" value="SecA_DEAD"/>
    <property type="match status" value="1"/>
</dbReference>
<evidence type="ECO:0000256" key="5">
    <source>
        <dbReference type="ARBA" id="ARBA00022741"/>
    </source>
</evidence>
<dbReference type="InterPro" id="IPR001650">
    <property type="entry name" value="Helicase_C-like"/>
</dbReference>
<feature type="domain" description="Helicase ATP-binding" evidence="14">
    <location>
        <begin position="89"/>
        <end position="247"/>
    </location>
</feature>
<feature type="binding site" evidence="11">
    <location>
        <position position="87"/>
    </location>
    <ligand>
        <name>ATP</name>
        <dbReference type="ChEBI" id="CHEBI:30616"/>
    </ligand>
</feature>
<keyword evidence="8 11" id="KW-1278">Translocase</keyword>
<comment type="function">
    <text evidence="11">Part of the Sec protein translocase complex. Interacts with the SecYEG preprotein conducting channel. Has a central role in coupling the hydrolysis of ATP to the transfer of proteins into and across the cell membrane, serving as an ATP-driven molecular motor driving the stepwise translocation of polypeptide chains across the membrane.</text>
</comment>
<dbReference type="SMART" id="SM00958">
    <property type="entry name" value="SecA_PP_bind"/>
    <property type="match status" value="1"/>
</dbReference>
<evidence type="ECO:0000313" key="17">
    <source>
        <dbReference type="EMBL" id="KYG67515.1"/>
    </source>
</evidence>
<keyword evidence="6 11" id="KW-0067">ATP-binding</keyword>
<evidence type="ECO:0000256" key="10">
    <source>
        <dbReference type="ARBA" id="ARBA00023136"/>
    </source>
</evidence>
<dbReference type="Pfam" id="PF01043">
    <property type="entry name" value="SecA_PP_bind"/>
    <property type="match status" value="1"/>
</dbReference>
<dbReference type="FunFam" id="3.40.50.300:FF:000334">
    <property type="entry name" value="Protein translocase subunit SecA"/>
    <property type="match status" value="1"/>
</dbReference>
<sequence>MVTQILTKIFGTKHDREMKKIQPLVDKINSLEPQMKALSDDQLKAKTPEFQERLKKGETVEDILPEAFAVCREAATRVLGMRHYDVQLIGGIVLNRGNIAEMKTGEGKTLVATLAVYLNALTGKGVHLVTVNDYLVRRDAEHMGRLYGWLGLTTGIIVHGLNDQQRKEMYACDITYCTNNELGFDYLRDNMKFDLNDYVQRGHNFAIVDECDSILIDEARTPLIISGPAESSTDKYLQVNAIVPQLKRDVHFTMEEKTKTVSLTDEGNAKVEQLMGLSNLYDPENIEILHHMYQGLKAHYLYRLDVEYMIKDGEIVIVDEFTGRLMPGRRWSDGLHQAIEAKEGVEVKSENQTLATITFQNYFRMYNKLSGMTGTADTEAVEFNKIYKLAVNVIPTNRPIKRIDEEDVVYKSEKAKFKAITADVKERMAKGQPVLVGTESIEKSEALSAFLRKEGIKHEVLNAKQHEREAEIIAQAGRKGAITIATNMAGRGTDIMLGGNAEMMAKTAVGNDDSPEYQEMVQKLKGQVEAERAEVRALGGLCIIGTERHESRRIDNQLRGRSGRQGDPGGSKFYLSLEDKLMRIFNGERIQKIMEMLNIPEDEPITAKMVTNAIEGAQRKVEGHNFDIRKNLMEYDSVMNSQRGAIYGMRRKVLEGQDIERTTLDWLGDVVSTLLDTYVPENVKKEEWSIEGLNNSLSQTFGFKIDLENKPVNSETVTDAVKGGVKTVLDRQKTSMGPFFEQVQKMILLQSIDTHWKNHLYVIDKLKEGIGLRGYAQKDPLIEYKKEAFKAFEKLNEVIKKDAIEKIMRVQLVAQQSEEQVLESLRPDEPDLDGLDYSSSTEADIGHSLPDSSANAQPEKRRMTFQSGPRNDDRPMNREERRRIEKSGKGKR</sequence>
<feature type="binding site" evidence="11">
    <location>
        <begin position="105"/>
        <end position="109"/>
    </location>
    <ligand>
        <name>ATP</name>
        <dbReference type="ChEBI" id="CHEBI:30616"/>
    </ligand>
</feature>
<dbReference type="InterPro" id="IPR011116">
    <property type="entry name" value="SecA_Wing/Scaffold"/>
</dbReference>
<dbReference type="InterPro" id="IPR044722">
    <property type="entry name" value="SecA_SF2_C"/>
</dbReference>
<evidence type="ECO:0000259" key="16">
    <source>
        <dbReference type="PROSITE" id="PS51196"/>
    </source>
</evidence>
<evidence type="ECO:0000256" key="6">
    <source>
        <dbReference type="ARBA" id="ARBA00022840"/>
    </source>
</evidence>
<dbReference type="InterPro" id="IPR027417">
    <property type="entry name" value="P-loop_NTPase"/>
</dbReference>
<dbReference type="GO" id="GO:0031522">
    <property type="term" value="C:cell envelope Sec protein transport complex"/>
    <property type="evidence" value="ECO:0007669"/>
    <property type="project" value="TreeGrafter"/>
</dbReference>
<evidence type="ECO:0000256" key="13">
    <source>
        <dbReference type="SAM" id="MobiDB-lite"/>
    </source>
</evidence>
<dbReference type="InterPro" id="IPR011115">
    <property type="entry name" value="SecA_DEAD"/>
</dbReference>
<reference evidence="17 18" key="1">
    <citation type="submission" date="2016-03" db="EMBL/GenBank/DDBJ databases">
        <authorList>
            <person name="Ploux O."/>
        </authorList>
    </citation>
    <scope>NUCLEOTIDE SEQUENCE [LARGE SCALE GENOMIC DNA]</scope>
    <source>
        <strain evidence="17 18">R0</strain>
    </source>
</reference>
<dbReference type="RefSeq" id="WP_061835106.1">
    <property type="nucleotide sequence ID" value="NZ_LUKE01000001.1"/>
</dbReference>
<evidence type="ECO:0000313" key="18">
    <source>
        <dbReference type="Proteomes" id="UP000075320"/>
    </source>
</evidence>
<dbReference type="GO" id="GO:0017038">
    <property type="term" value="P:protein import"/>
    <property type="evidence" value="ECO:0007669"/>
    <property type="project" value="InterPro"/>
</dbReference>
<feature type="binding site" evidence="11">
    <location>
        <position position="494"/>
    </location>
    <ligand>
        <name>ATP</name>
        <dbReference type="ChEBI" id="CHEBI:30616"/>
    </ligand>
</feature>
<dbReference type="GO" id="GO:0008564">
    <property type="term" value="F:protein-exporting ATPase activity"/>
    <property type="evidence" value="ECO:0007669"/>
    <property type="project" value="UniProtKB-EC"/>
</dbReference>
<dbReference type="Pfam" id="PF07516">
    <property type="entry name" value="SecA_SW"/>
    <property type="match status" value="1"/>
</dbReference>
<dbReference type="GO" id="GO:0005829">
    <property type="term" value="C:cytosol"/>
    <property type="evidence" value="ECO:0007669"/>
    <property type="project" value="TreeGrafter"/>
</dbReference>
<dbReference type="NCBIfam" id="NF009538">
    <property type="entry name" value="PRK12904.1"/>
    <property type="match status" value="1"/>
</dbReference>
<dbReference type="InterPro" id="IPR011130">
    <property type="entry name" value="SecA_preprotein_X-link_dom"/>
</dbReference>
<dbReference type="PRINTS" id="PR00906">
    <property type="entry name" value="SECA"/>
</dbReference>
<evidence type="ECO:0000256" key="1">
    <source>
        <dbReference type="ARBA" id="ARBA00007650"/>
    </source>
</evidence>
<name>A0A150WTI9_BDEBC</name>
<evidence type="ECO:0000256" key="4">
    <source>
        <dbReference type="ARBA" id="ARBA00022490"/>
    </source>
</evidence>
<comment type="subcellular location">
    <subcellularLocation>
        <location evidence="11">Cell membrane</location>
        <topology evidence="11">Peripheral membrane protein</topology>
        <orientation evidence="11">Cytoplasmic side</orientation>
    </subcellularLocation>
    <subcellularLocation>
        <location evidence="11">Cytoplasm</location>
    </subcellularLocation>
    <text evidence="11">Distribution is 50-50.</text>
</comment>
<dbReference type="Pfam" id="PF21090">
    <property type="entry name" value="P-loop_SecA"/>
    <property type="match status" value="1"/>
</dbReference>
<evidence type="ECO:0000259" key="15">
    <source>
        <dbReference type="PROSITE" id="PS51194"/>
    </source>
</evidence>
<dbReference type="InterPro" id="IPR014018">
    <property type="entry name" value="SecA_motor_DEAD"/>
</dbReference>
<dbReference type="GO" id="GO:0005886">
    <property type="term" value="C:plasma membrane"/>
    <property type="evidence" value="ECO:0007669"/>
    <property type="project" value="UniProtKB-SubCell"/>
</dbReference>
<feature type="compositionally biased region" description="Basic and acidic residues" evidence="13">
    <location>
        <begin position="870"/>
        <end position="892"/>
    </location>
</feature>
<dbReference type="CDD" id="cd17928">
    <property type="entry name" value="DEXDc_SecA"/>
    <property type="match status" value="1"/>
</dbReference>
<dbReference type="NCBIfam" id="TIGR00963">
    <property type="entry name" value="secA"/>
    <property type="match status" value="1"/>
</dbReference>
<evidence type="ECO:0000259" key="14">
    <source>
        <dbReference type="PROSITE" id="PS51192"/>
    </source>
</evidence>
<gene>
    <name evidence="11" type="primary">secA</name>
    <name evidence="17" type="ORF">AZI86_07920</name>
</gene>
<feature type="domain" description="SecA family profile" evidence="16">
    <location>
        <begin position="3"/>
        <end position="606"/>
    </location>
</feature>
<dbReference type="Pfam" id="PF07517">
    <property type="entry name" value="SecA_DEAD"/>
    <property type="match status" value="1"/>
</dbReference>
<dbReference type="Gene3D" id="1.10.3060.10">
    <property type="entry name" value="Helical scaffold and wing domains of SecA"/>
    <property type="match status" value="1"/>
</dbReference>
<evidence type="ECO:0000256" key="9">
    <source>
        <dbReference type="ARBA" id="ARBA00023010"/>
    </source>
</evidence>
<evidence type="ECO:0000256" key="8">
    <source>
        <dbReference type="ARBA" id="ARBA00022967"/>
    </source>
</evidence>
<dbReference type="Proteomes" id="UP000075320">
    <property type="component" value="Unassembled WGS sequence"/>
</dbReference>
<dbReference type="PROSITE" id="PS51194">
    <property type="entry name" value="HELICASE_CTER"/>
    <property type="match status" value="1"/>
</dbReference>
<comment type="caution">
    <text evidence="17">The sequence shown here is derived from an EMBL/GenBank/DDBJ whole genome shotgun (WGS) entry which is preliminary data.</text>
</comment>
<evidence type="ECO:0000256" key="11">
    <source>
        <dbReference type="HAMAP-Rule" id="MF_01382"/>
    </source>
</evidence>
<feature type="region of interest" description="Disordered" evidence="13">
    <location>
        <begin position="821"/>
        <end position="892"/>
    </location>
</feature>
<dbReference type="GO" id="GO:0005524">
    <property type="term" value="F:ATP binding"/>
    <property type="evidence" value="ECO:0007669"/>
    <property type="project" value="UniProtKB-UniRule"/>
</dbReference>
<dbReference type="EC" id="7.4.2.8" evidence="11"/>
<keyword evidence="7 11" id="KW-0653">Protein transport</keyword>
<dbReference type="OrthoDB" id="5287107at2"/>
<feature type="domain" description="Helicase C-terminal" evidence="15">
    <location>
        <begin position="416"/>
        <end position="613"/>
    </location>
</feature>
<dbReference type="PROSITE" id="PS51196">
    <property type="entry name" value="SECA_MOTOR_DEAD"/>
    <property type="match status" value="1"/>
</dbReference>
<dbReference type="SUPFAM" id="SSF52540">
    <property type="entry name" value="P-loop containing nucleoside triphosphate hydrolases"/>
    <property type="match status" value="2"/>
</dbReference>
<dbReference type="InterPro" id="IPR020937">
    <property type="entry name" value="SecA_CS"/>
</dbReference>
<dbReference type="HAMAP" id="MF_01382">
    <property type="entry name" value="SecA"/>
    <property type="match status" value="1"/>
</dbReference>
<dbReference type="Gene3D" id="3.40.50.300">
    <property type="entry name" value="P-loop containing nucleotide triphosphate hydrolases"/>
    <property type="match status" value="2"/>
</dbReference>
<evidence type="ECO:0000256" key="7">
    <source>
        <dbReference type="ARBA" id="ARBA00022927"/>
    </source>
</evidence>
<protein>
    <recommendedName>
        <fullName evidence="11 12">Protein translocase subunit SecA</fullName>
        <ecNumber evidence="11">7.4.2.8</ecNumber>
    </recommendedName>
</protein>
<keyword evidence="3 11" id="KW-1003">Cell membrane</keyword>
<dbReference type="PANTHER" id="PTHR30612">
    <property type="entry name" value="SECA INNER MEMBRANE COMPONENT OF SEC PROTEIN SECRETION SYSTEM"/>
    <property type="match status" value="1"/>
</dbReference>
<organism evidence="17 18">
    <name type="scientific">Bdellovibrio bacteriovorus</name>
    <dbReference type="NCBI Taxonomy" id="959"/>
    <lineage>
        <taxon>Bacteria</taxon>
        <taxon>Pseudomonadati</taxon>
        <taxon>Bdellovibrionota</taxon>
        <taxon>Bdellovibrionia</taxon>
        <taxon>Bdellovibrionales</taxon>
        <taxon>Pseudobdellovibrionaceae</taxon>
        <taxon>Bdellovibrio</taxon>
    </lineage>
</organism>
<dbReference type="Gene3D" id="3.90.1440.10">
    <property type="entry name" value="SecA, preprotein cross-linking domain"/>
    <property type="match status" value="1"/>
</dbReference>
<comment type="similarity">
    <text evidence="1 11 12">Belongs to the SecA family.</text>
</comment>
<comment type="catalytic activity">
    <reaction evidence="11">
        <text>ATP + H2O + cellular proteinSide 1 = ADP + phosphate + cellular proteinSide 2.</text>
        <dbReference type="EC" id="7.4.2.8"/>
    </reaction>
</comment>
<keyword evidence="4 11" id="KW-0963">Cytoplasm</keyword>